<keyword evidence="1" id="KW-0812">Transmembrane</keyword>
<gene>
    <name evidence="2" type="ORF">SAMN02745138_01339</name>
</gene>
<dbReference type="AlphaFoldDB" id="A0A1M6QKB3"/>
<keyword evidence="1" id="KW-1133">Transmembrane helix</keyword>
<protein>
    <recommendedName>
        <fullName evidence="4">Zinc-ribbon domain-containing protein</fullName>
    </recommendedName>
</protein>
<evidence type="ECO:0000256" key="1">
    <source>
        <dbReference type="SAM" id="Phobius"/>
    </source>
</evidence>
<organism evidence="2 3">
    <name type="scientific">Anaerotignum lactatifermentans DSM 14214</name>
    <dbReference type="NCBI Taxonomy" id="1121323"/>
    <lineage>
        <taxon>Bacteria</taxon>
        <taxon>Bacillati</taxon>
        <taxon>Bacillota</taxon>
        <taxon>Clostridia</taxon>
        <taxon>Lachnospirales</taxon>
        <taxon>Anaerotignaceae</taxon>
        <taxon>Anaerotignum</taxon>
    </lineage>
</organism>
<dbReference type="RefSeq" id="WP_072850332.1">
    <property type="nucleotide sequence ID" value="NZ_FRAH01000019.1"/>
</dbReference>
<feature type="transmembrane region" description="Helical" evidence="1">
    <location>
        <begin position="126"/>
        <end position="159"/>
    </location>
</feature>
<evidence type="ECO:0000313" key="3">
    <source>
        <dbReference type="Proteomes" id="UP000183975"/>
    </source>
</evidence>
<reference evidence="2 3" key="1">
    <citation type="submission" date="2016-11" db="EMBL/GenBank/DDBJ databases">
        <authorList>
            <person name="Jaros S."/>
            <person name="Januszkiewicz K."/>
            <person name="Wedrychowicz H."/>
        </authorList>
    </citation>
    <scope>NUCLEOTIDE SEQUENCE [LARGE SCALE GENOMIC DNA]</scope>
    <source>
        <strain evidence="2 3">DSM 14214</strain>
    </source>
</reference>
<evidence type="ECO:0000313" key="2">
    <source>
        <dbReference type="EMBL" id="SHK20595.1"/>
    </source>
</evidence>
<name>A0A1M6QKB3_9FIRM</name>
<keyword evidence="3" id="KW-1185">Reference proteome</keyword>
<proteinExistence type="predicted"/>
<sequence length="163" mass="17240">MSFCPKCGREIIDESLGCPICGVKENTRPETTQPDEQPAEKVDSFTVEDAKGTYQKFESTENTSSGTWASGGTNTEYKPVNEGIHPALKVIVIVLIILVGGIGAIAGLIAGIALMKSPVEDNQKFGKLITIISAIMLGLSLICCIIGGLSGLAVVPYSITYNF</sequence>
<feature type="transmembrane region" description="Helical" evidence="1">
    <location>
        <begin position="90"/>
        <end position="114"/>
    </location>
</feature>
<evidence type="ECO:0008006" key="4">
    <source>
        <dbReference type="Google" id="ProtNLM"/>
    </source>
</evidence>
<accession>A0A1M6QKB3</accession>
<dbReference type="Proteomes" id="UP000183975">
    <property type="component" value="Unassembled WGS sequence"/>
</dbReference>
<dbReference type="EMBL" id="FRAH01000019">
    <property type="protein sequence ID" value="SHK20595.1"/>
    <property type="molecule type" value="Genomic_DNA"/>
</dbReference>
<dbReference type="OrthoDB" id="2066921at2"/>
<keyword evidence="1" id="KW-0472">Membrane</keyword>